<sequence>MNTQPLKKNISSYIIQTHEEEIKRIAMELHEGVGQSLYSIFTGMQLIEKTIEQPAMKSYAGDMNQLLEKTIQEIRLLAVELHPPTLTTLGLISAMKSYIKLYTSTYGIEVEVENLGVESQISDRDSITLFRVCQEALVNIARYADTTKASIIFKWKKSRLLIMIKDSGKGFEVETAMNKLSGLAAMSERMHLIGGKCIIYSKLDEGTSIEISLPLY</sequence>
<keyword evidence="8" id="KW-0902">Two-component regulatory system</keyword>
<accession>A0A8B5XUE7</accession>
<dbReference type="CDD" id="cd16917">
    <property type="entry name" value="HATPase_UhpB-NarQ-NarX-like"/>
    <property type="match status" value="1"/>
</dbReference>
<dbReference type="AlphaFoldDB" id="A0A8B5XUE7"/>
<dbReference type="Gene3D" id="3.30.565.10">
    <property type="entry name" value="Histidine kinase-like ATPase, C-terminal domain"/>
    <property type="match status" value="1"/>
</dbReference>
<dbReference type="GO" id="GO:0005524">
    <property type="term" value="F:ATP binding"/>
    <property type="evidence" value="ECO:0007669"/>
    <property type="project" value="UniProtKB-KW"/>
</dbReference>
<dbReference type="SUPFAM" id="SSF55874">
    <property type="entry name" value="ATPase domain of HSP90 chaperone/DNA topoisomerase II/histidine kinase"/>
    <property type="match status" value="1"/>
</dbReference>
<evidence type="ECO:0000256" key="4">
    <source>
        <dbReference type="ARBA" id="ARBA00022679"/>
    </source>
</evidence>
<organism evidence="11 12">
    <name type="scientific">Peribacillus simplex</name>
    <dbReference type="NCBI Taxonomy" id="1478"/>
    <lineage>
        <taxon>Bacteria</taxon>
        <taxon>Bacillati</taxon>
        <taxon>Bacillota</taxon>
        <taxon>Bacilli</taxon>
        <taxon>Bacillales</taxon>
        <taxon>Bacillaceae</taxon>
        <taxon>Peribacillus</taxon>
    </lineage>
</organism>
<name>A0A8B5XUE7_9BACI</name>
<dbReference type="GO" id="GO:0046983">
    <property type="term" value="F:protein dimerization activity"/>
    <property type="evidence" value="ECO:0007669"/>
    <property type="project" value="InterPro"/>
</dbReference>
<feature type="domain" description="Signal transduction histidine kinase subgroup 3 dimerisation and phosphoacceptor" evidence="10">
    <location>
        <begin position="23"/>
        <end position="86"/>
    </location>
</feature>
<evidence type="ECO:0000256" key="2">
    <source>
        <dbReference type="ARBA" id="ARBA00012438"/>
    </source>
</evidence>
<evidence type="ECO:0000259" key="10">
    <source>
        <dbReference type="Pfam" id="PF07730"/>
    </source>
</evidence>
<dbReference type="GO" id="GO:0016020">
    <property type="term" value="C:membrane"/>
    <property type="evidence" value="ECO:0007669"/>
    <property type="project" value="InterPro"/>
</dbReference>
<dbReference type="InterPro" id="IPR050482">
    <property type="entry name" value="Sensor_HK_TwoCompSys"/>
</dbReference>
<proteinExistence type="predicted"/>
<dbReference type="EC" id="2.7.13.3" evidence="2"/>
<dbReference type="EMBL" id="VNKI01000010">
    <property type="protein sequence ID" value="TVX78073.1"/>
    <property type="molecule type" value="Genomic_DNA"/>
</dbReference>
<keyword evidence="6 11" id="KW-0418">Kinase</keyword>
<comment type="caution">
    <text evidence="11">The sequence shown here is derived from an EMBL/GenBank/DDBJ whole genome shotgun (WGS) entry which is preliminary data.</text>
</comment>
<evidence type="ECO:0000256" key="5">
    <source>
        <dbReference type="ARBA" id="ARBA00022741"/>
    </source>
</evidence>
<keyword evidence="3" id="KW-0597">Phosphoprotein</keyword>
<dbReference type="PANTHER" id="PTHR24421:SF10">
    <property type="entry name" value="NITRATE_NITRITE SENSOR PROTEIN NARQ"/>
    <property type="match status" value="1"/>
</dbReference>
<dbReference type="GO" id="GO:0000155">
    <property type="term" value="F:phosphorelay sensor kinase activity"/>
    <property type="evidence" value="ECO:0007669"/>
    <property type="project" value="InterPro"/>
</dbReference>
<dbReference type="Pfam" id="PF02518">
    <property type="entry name" value="HATPase_c"/>
    <property type="match status" value="1"/>
</dbReference>
<evidence type="ECO:0000256" key="8">
    <source>
        <dbReference type="ARBA" id="ARBA00023012"/>
    </source>
</evidence>
<evidence type="ECO:0000259" key="9">
    <source>
        <dbReference type="Pfam" id="PF02518"/>
    </source>
</evidence>
<dbReference type="PANTHER" id="PTHR24421">
    <property type="entry name" value="NITRATE/NITRITE SENSOR PROTEIN NARX-RELATED"/>
    <property type="match status" value="1"/>
</dbReference>
<keyword evidence="5" id="KW-0547">Nucleotide-binding</keyword>
<gene>
    <name evidence="11" type="ORF">FQP34_19885</name>
</gene>
<evidence type="ECO:0000313" key="11">
    <source>
        <dbReference type="EMBL" id="TVX78073.1"/>
    </source>
</evidence>
<dbReference type="InterPro" id="IPR036890">
    <property type="entry name" value="HATPase_C_sf"/>
</dbReference>
<evidence type="ECO:0000256" key="7">
    <source>
        <dbReference type="ARBA" id="ARBA00022840"/>
    </source>
</evidence>
<evidence type="ECO:0000256" key="3">
    <source>
        <dbReference type="ARBA" id="ARBA00022553"/>
    </source>
</evidence>
<dbReference type="Proteomes" id="UP000317770">
    <property type="component" value="Unassembled WGS sequence"/>
</dbReference>
<dbReference type="Pfam" id="PF07730">
    <property type="entry name" value="HisKA_3"/>
    <property type="match status" value="1"/>
</dbReference>
<dbReference type="InterPro" id="IPR011712">
    <property type="entry name" value="Sig_transdc_His_kin_sub3_dim/P"/>
</dbReference>
<keyword evidence="7" id="KW-0067">ATP-binding</keyword>
<comment type="catalytic activity">
    <reaction evidence="1">
        <text>ATP + protein L-histidine = ADP + protein N-phospho-L-histidine.</text>
        <dbReference type="EC" id="2.7.13.3"/>
    </reaction>
</comment>
<dbReference type="Gene3D" id="1.20.5.1930">
    <property type="match status" value="1"/>
</dbReference>
<keyword evidence="4" id="KW-0808">Transferase</keyword>
<dbReference type="RefSeq" id="WP_144479930.1">
    <property type="nucleotide sequence ID" value="NZ_JBNNSJ010000006.1"/>
</dbReference>
<evidence type="ECO:0000256" key="1">
    <source>
        <dbReference type="ARBA" id="ARBA00000085"/>
    </source>
</evidence>
<dbReference type="InterPro" id="IPR003594">
    <property type="entry name" value="HATPase_dom"/>
</dbReference>
<evidence type="ECO:0000256" key="6">
    <source>
        <dbReference type="ARBA" id="ARBA00022777"/>
    </source>
</evidence>
<protein>
    <recommendedName>
        <fullName evidence="2">histidine kinase</fullName>
        <ecNumber evidence="2">2.7.13.3</ecNumber>
    </recommendedName>
</protein>
<feature type="domain" description="Histidine kinase/HSP90-like ATPase" evidence="9">
    <location>
        <begin position="125"/>
        <end position="215"/>
    </location>
</feature>
<reference evidence="11 12" key="1">
    <citation type="submission" date="2019-07" db="EMBL/GenBank/DDBJ databases">
        <title>Genome assembly of Bacillus simplex strain GGC-P6A.</title>
        <authorList>
            <person name="Jennings M.E."/>
            <person name="Barton H.A."/>
        </authorList>
    </citation>
    <scope>NUCLEOTIDE SEQUENCE [LARGE SCALE GENOMIC DNA]</scope>
    <source>
        <strain evidence="11 12">GGC-P6A</strain>
    </source>
</reference>
<evidence type="ECO:0000313" key="12">
    <source>
        <dbReference type="Proteomes" id="UP000317770"/>
    </source>
</evidence>